<dbReference type="SUPFAM" id="SSF103473">
    <property type="entry name" value="MFS general substrate transporter"/>
    <property type="match status" value="1"/>
</dbReference>
<dbReference type="Gene3D" id="1.20.1250.20">
    <property type="entry name" value="MFS general substrate transporter like domains"/>
    <property type="match status" value="1"/>
</dbReference>
<feature type="transmembrane region" description="Helical" evidence="6">
    <location>
        <begin position="283"/>
        <end position="306"/>
    </location>
</feature>
<reference evidence="8 9" key="4">
    <citation type="journal article" date="2009" name="Appl. Environ. Microbiol.">
        <title>Comparative genome-wide transcriptional profiling of Azorhizobium caulinodans ORS571 grown under free-living and symbiotic conditions.</title>
        <authorList>
            <person name="Tsukada S."/>
            <person name="Aono T."/>
            <person name="Akiba N."/>
            <person name="Lee KB."/>
            <person name="Liu CT."/>
            <person name="Toyazaki H."/>
            <person name="Oyaizu H."/>
        </authorList>
    </citation>
    <scope>NUCLEOTIDE SEQUENCE [LARGE SCALE GENOMIC DNA]</scope>
    <source>
        <strain evidence="9">ATCC 43989 / DSM 5975 / JCM 20966 / LMG 6465 / NBRC 14845 / NCIMB 13405 / ORS 571</strain>
    </source>
</reference>
<keyword evidence="3 6" id="KW-0812">Transmembrane</keyword>
<reference evidence="9" key="2">
    <citation type="submission" date="2007-04" db="EMBL/GenBank/DDBJ databases">
        <title>Complete genome sequence of the nitrogen-fixing bacterium Azorhizobium caulinodans ORS571.</title>
        <authorList>
            <person name="Lee K.B."/>
            <person name="Backer P.D."/>
            <person name="Aono T."/>
            <person name="Liu C.T."/>
            <person name="Suzuki S."/>
            <person name="Suzuki T."/>
            <person name="Kaneko T."/>
            <person name="Yamada M."/>
            <person name="Tabata S."/>
            <person name="Kupfer D.M."/>
            <person name="Najar F.Z."/>
            <person name="Wiley G.B."/>
            <person name="Roe B."/>
            <person name="Binnewies T."/>
            <person name="Ussery D."/>
            <person name="Vereecke D."/>
            <person name="Gevers D."/>
            <person name="Holsters M."/>
            <person name="Oyaizu H."/>
        </authorList>
    </citation>
    <scope>NUCLEOTIDE SEQUENCE [LARGE SCALE GENOMIC DNA]</scope>
    <source>
        <strain evidence="9">ATCC 43989 / DSM 5975 / JCM 20966 / LMG 6465 / NBRC 14845 / NCIMB 13405 / ORS 571</strain>
    </source>
</reference>
<feature type="transmembrane region" description="Helical" evidence="6">
    <location>
        <begin position="312"/>
        <end position="334"/>
    </location>
</feature>
<evidence type="ECO:0000256" key="6">
    <source>
        <dbReference type="SAM" id="Phobius"/>
    </source>
</evidence>
<dbReference type="InterPro" id="IPR020846">
    <property type="entry name" value="MFS_dom"/>
</dbReference>
<evidence type="ECO:0000256" key="5">
    <source>
        <dbReference type="ARBA" id="ARBA00023136"/>
    </source>
</evidence>
<dbReference type="PROSITE" id="PS50850">
    <property type="entry name" value="MFS"/>
    <property type="match status" value="1"/>
</dbReference>
<evidence type="ECO:0000256" key="4">
    <source>
        <dbReference type="ARBA" id="ARBA00022989"/>
    </source>
</evidence>
<dbReference type="HOGENOM" id="CLU_017518_3_1_5"/>
<feature type="transmembrane region" description="Helical" evidence="6">
    <location>
        <begin position="43"/>
        <end position="68"/>
    </location>
</feature>
<reference evidence="8 9" key="5">
    <citation type="journal article" date="2010" name="Appl. Environ. Microbiol.">
        <title>phrR-like gene praR of Azorhizobium caulinodans ORS571 is essential for symbiosis with Sesbania rostrata and is involved in expression of reb genes.</title>
        <authorList>
            <person name="Akiba N."/>
            <person name="Aono T."/>
            <person name="Toyazaki H."/>
            <person name="Sato S."/>
            <person name="Oyaizu H."/>
        </authorList>
    </citation>
    <scope>NUCLEOTIDE SEQUENCE [LARGE SCALE GENOMIC DNA]</scope>
    <source>
        <strain evidence="9">ATCC 43989 / DSM 5975 / JCM 20966 / LMG 6465 / NBRC 14845 / NCIMB 13405 / ORS 571</strain>
    </source>
</reference>
<dbReference type="eggNOG" id="COG2270">
    <property type="taxonomic scope" value="Bacteria"/>
</dbReference>
<name>A8HYW4_AZOC5</name>
<keyword evidence="2" id="KW-0813">Transport</keyword>
<dbReference type="Proteomes" id="UP000000270">
    <property type="component" value="Chromosome"/>
</dbReference>
<dbReference type="InterPro" id="IPR036259">
    <property type="entry name" value="MFS_trans_sf"/>
</dbReference>
<dbReference type="GO" id="GO:0012505">
    <property type="term" value="C:endomembrane system"/>
    <property type="evidence" value="ECO:0007669"/>
    <property type="project" value="UniProtKB-SubCell"/>
</dbReference>
<feature type="domain" description="Major facilitator superfamily (MFS) profile" evidence="7">
    <location>
        <begin position="44"/>
        <end position="480"/>
    </location>
</feature>
<keyword evidence="9" id="KW-1185">Reference proteome</keyword>
<evidence type="ECO:0000313" key="8">
    <source>
        <dbReference type="EMBL" id="BAF90505.1"/>
    </source>
</evidence>
<feature type="transmembrane region" description="Helical" evidence="6">
    <location>
        <begin position="390"/>
        <end position="413"/>
    </location>
</feature>
<dbReference type="PANTHER" id="PTHR23519">
    <property type="entry name" value="AUTOPHAGY-RELATED PROTEIN 22"/>
    <property type="match status" value="1"/>
</dbReference>
<evidence type="ECO:0000256" key="3">
    <source>
        <dbReference type="ARBA" id="ARBA00022692"/>
    </source>
</evidence>
<protein>
    <submittedName>
        <fullName evidence="8">Major facilitator superfamily (MFS) transporter</fullName>
    </submittedName>
</protein>
<feature type="transmembrane region" description="Helical" evidence="6">
    <location>
        <begin position="178"/>
        <end position="199"/>
    </location>
</feature>
<feature type="transmembrane region" description="Helical" evidence="6">
    <location>
        <begin position="456"/>
        <end position="475"/>
    </location>
</feature>
<dbReference type="Pfam" id="PF11700">
    <property type="entry name" value="ATG22"/>
    <property type="match status" value="1"/>
</dbReference>
<keyword evidence="5 6" id="KW-0472">Membrane</keyword>
<dbReference type="InterPro" id="IPR024671">
    <property type="entry name" value="Atg22-like"/>
</dbReference>
<evidence type="ECO:0000256" key="2">
    <source>
        <dbReference type="ARBA" id="ARBA00022448"/>
    </source>
</evidence>
<evidence type="ECO:0000313" key="9">
    <source>
        <dbReference type="Proteomes" id="UP000000270"/>
    </source>
</evidence>
<dbReference type="KEGG" id="azc:AZC_4507"/>
<evidence type="ECO:0000256" key="1">
    <source>
        <dbReference type="ARBA" id="ARBA00004127"/>
    </source>
</evidence>
<feature type="transmembrane region" description="Helical" evidence="6">
    <location>
        <begin position="346"/>
        <end position="365"/>
    </location>
</feature>
<organism evidence="8 9">
    <name type="scientific">Azorhizobium caulinodans (strain ATCC 43989 / DSM 5975 / JCM 20966 / LMG 6465 / NBRC 14845 / NCIMB 13405 / ORS 571)</name>
    <dbReference type="NCBI Taxonomy" id="438753"/>
    <lineage>
        <taxon>Bacteria</taxon>
        <taxon>Pseudomonadati</taxon>
        <taxon>Pseudomonadota</taxon>
        <taxon>Alphaproteobacteria</taxon>
        <taxon>Hyphomicrobiales</taxon>
        <taxon>Xanthobacteraceae</taxon>
        <taxon>Azorhizobium</taxon>
    </lineage>
</organism>
<keyword evidence="4 6" id="KW-1133">Transmembrane helix</keyword>
<dbReference type="GO" id="GO:0022857">
    <property type="term" value="F:transmembrane transporter activity"/>
    <property type="evidence" value="ECO:0007669"/>
    <property type="project" value="InterPro"/>
</dbReference>
<dbReference type="InterPro" id="IPR050495">
    <property type="entry name" value="ATG22/LtaA_families"/>
</dbReference>
<feature type="transmembrane region" description="Helical" evidence="6">
    <location>
        <begin position="425"/>
        <end position="450"/>
    </location>
</feature>
<reference evidence="8 9" key="1">
    <citation type="journal article" date="2007" name="Appl. Environ. Microbiol.">
        <title>Rhizobial factors required for stem nodule maturation and maintenance in Sesbania rostrata-Azorhizobium caulinodans ORS571 symbiosis.</title>
        <authorList>
            <person name="Suzuki S."/>
            <person name="Aono T."/>
            <person name="Lee KB."/>
            <person name="Suzuki T."/>
            <person name="Liu CT."/>
            <person name="Miwa H."/>
            <person name="Wakao S."/>
            <person name="Iki T."/>
            <person name="Oyaizu H."/>
        </authorList>
    </citation>
    <scope>NUCLEOTIDE SEQUENCE [LARGE SCALE GENOMIC DNA]</scope>
    <source>
        <strain evidence="9">ATCC 43989 / DSM 5975 / JCM 20966 / LMG 6465 / NBRC 14845 / NCIMB 13405 / ORS 571</strain>
    </source>
</reference>
<feature type="transmembrane region" description="Helical" evidence="6">
    <location>
        <begin position="112"/>
        <end position="131"/>
    </location>
</feature>
<accession>A8HYW4</accession>
<feature type="transmembrane region" description="Helical" evidence="6">
    <location>
        <begin position="80"/>
        <end position="100"/>
    </location>
</feature>
<dbReference type="PANTHER" id="PTHR23519:SF1">
    <property type="entry name" value="AUTOPHAGY-RELATED PROTEIN 22"/>
    <property type="match status" value="1"/>
</dbReference>
<comment type="subcellular location">
    <subcellularLocation>
        <location evidence="1">Endomembrane system</location>
        <topology evidence="1">Multi-pass membrane protein</topology>
    </subcellularLocation>
</comment>
<proteinExistence type="predicted"/>
<reference evidence="8 9" key="6">
    <citation type="journal article" date="2011" name="Appl. Environ. Microbiol.">
        <title>Involvement of the azorhizobial chromosome partition gene (parA) in the onset of bacteroid differentiation during Sesbania rostrata stem nodule development.</title>
        <authorList>
            <person name="Liu CT."/>
            <person name="Lee KB."/>
            <person name="Wang YS."/>
            <person name="Peng MH."/>
            <person name="Lee KT."/>
            <person name="Suzuki S."/>
            <person name="Suzuki T."/>
            <person name="Oyaizu H."/>
        </authorList>
    </citation>
    <scope>NUCLEOTIDE SEQUENCE [LARGE SCALE GENOMIC DNA]</scope>
    <source>
        <strain evidence="9">ATCC 43989 / DSM 5975 / JCM 20966 / LMG 6465 / NBRC 14845 / NCIMB 13405 / ORS 571</strain>
    </source>
</reference>
<reference evidence="8 9" key="3">
    <citation type="journal article" date="2008" name="BMC Genomics">
        <title>The genome of the versatile nitrogen fixer Azorhizobium caulinodans ORS571.</title>
        <authorList>
            <person name="Lee KB."/>
            <person name="Backer P.D."/>
            <person name="Aono T."/>
            <person name="Liu CT."/>
            <person name="Suzuki S."/>
            <person name="Suzuki T."/>
            <person name="Kaneko T."/>
            <person name="Yamada M."/>
            <person name="Tabata S."/>
            <person name="Kupfer D.M."/>
            <person name="Najar F.Z."/>
            <person name="Wiley G.B."/>
            <person name="Roe B."/>
            <person name="Binnewies T.T."/>
            <person name="Ussery D.W."/>
            <person name="D'Haeze W."/>
            <person name="Herder J.D."/>
            <person name="Gevers D."/>
            <person name="Vereecke D."/>
            <person name="Holsters M."/>
            <person name="Oyaizu H."/>
        </authorList>
    </citation>
    <scope>NUCLEOTIDE SEQUENCE [LARGE SCALE GENOMIC DNA]</scope>
    <source>
        <strain evidence="9">ATCC 43989 / DSM 5975 / JCM 20966 / LMG 6465 / NBRC 14845 / NCIMB 13405 / ORS 571</strain>
    </source>
</reference>
<dbReference type="STRING" id="438753.AZC_4507"/>
<dbReference type="AlphaFoldDB" id="A8HYW4"/>
<gene>
    <name evidence="8" type="ordered locus">AZC_4507</name>
</gene>
<feature type="transmembrane region" description="Helical" evidence="6">
    <location>
        <begin position="137"/>
        <end position="158"/>
    </location>
</feature>
<dbReference type="EMBL" id="AP009384">
    <property type="protein sequence ID" value="BAF90505.1"/>
    <property type="molecule type" value="Genomic_DNA"/>
</dbReference>
<sequence>MRGRRPGPASLHRPAMPVSRAMTAPLSPSVPARPASRLAVTGWVLFDPACQPFFSLVTTFIFAPYFASAVMSDPARGQEAWGFATGLAGFIIALASPILGAVADAGGRRKPWIAICGLMLAAGSAALWFAAPGDESRVPFILLAFVLATVGAECAITFNNAMMPGLVPPDRLGRLSGLGWAAGYVGGLIALALVLVFFATSPDTGLTLAGRPPALGLDAAAREGDRITGPLCALWFLVLVTPMFLFTPDRPRGLPLAAAVRGGLKDLRTLFSRLKGQPNLARFLIANMIYTDGMVGLFSLGGIYAAGTFGWGSVQIGTFGILILVTGIFGALLGGWLDDRIGGRRVVLLSLGALFFAAFGILSLSKDALFFGLVPTAPGSGLFGTVPEKFYLGLGLLIGLVAGPLQAASRTVLARLAPPEHLGEFFGLFALSGRLTSFAAPTLVALVTGLAASQKAGISVLLAFFALGGVLLAGVRETSR</sequence>
<feature type="transmembrane region" description="Helical" evidence="6">
    <location>
        <begin position="227"/>
        <end position="246"/>
    </location>
</feature>
<evidence type="ECO:0000259" key="7">
    <source>
        <dbReference type="PROSITE" id="PS50850"/>
    </source>
</evidence>